<dbReference type="SUPFAM" id="SSF53649">
    <property type="entry name" value="Alkaline phosphatase-like"/>
    <property type="match status" value="1"/>
</dbReference>
<dbReference type="GO" id="GO:0016740">
    <property type="term" value="F:transferase activity"/>
    <property type="evidence" value="ECO:0007669"/>
    <property type="project" value="UniProtKB-KW"/>
</dbReference>
<dbReference type="Gene3D" id="3.30.1120.10">
    <property type="match status" value="1"/>
</dbReference>
<gene>
    <name evidence="6" type="ORF">GT409_04420</name>
</gene>
<dbReference type="Pfam" id="PF00884">
    <property type="entry name" value="Sulfatase"/>
    <property type="match status" value="1"/>
</dbReference>
<dbReference type="InterPro" id="IPR000917">
    <property type="entry name" value="Sulfatase_N"/>
</dbReference>
<evidence type="ECO:0000313" key="7">
    <source>
        <dbReference type="Proteomes" id="UP000464954"/>
    </source>
</evidence>
<accession>A0A6P1M3X2</accession>
<organism evidence="6 7">
    <name type="scientific">Tichowtungia aerotolerans</name>
    <dbReference type="NCBI Taxonomy" id="2697043"/>
    <lineage>
        <taxon>Bacteria</taxon>
        <taxon>Pseudomonadati</taxon>
        <taxon>Kiritimatiellota</taxon>
        <taxon>Tichowtungiia</taxon>
        <taxon>Tichowtungiales</taxon>
        <taxon>Tichowtungiaceae</taxon>
        <taxon>Tichowtungia</taxon>
    </lineage>
</organism>
<keyword evidence="7" id="KW-1185">Reference proteome</keyword>
<dbReference type="PANTHER" id="PTHR42693">
    <property type="entry name" value="ARYLSULFATASE FAMILY MEMBER"/>
    <property type="match status" value="1"/>
</dbReference>
<keyword evidence="2" id="KW-0479">Metal-binding</keyword>
<evidence type="ECO:0000259" key="5">
    <source>
        <dbReference type="Pfam" id="PF00884"/>
    </source>
</evidence>
<dbReference type="PROSITE" id="PS00149">
    <property type="entry name" value="SULFATASE_2"/>
    <property type="match status" value="1"/>
</dbReference>
<dbReference type="KEGG" id="taer:GT409_04420"/>
<protein>
    <submittedName>
        <fullName evidence="6">Sulfatase-like hydrolase/transferase</fullName>
    </submittedName>
</protein>
<comment type="similarity">
    <text evidence="1">Belongs to the sulfatase family.</text>
</comment>
<dbReference type="AlphaFoldDB" id="A0A6P1M3X2"/>
<evidence type="ECO:0000256" key="2">
    <source>
        <dbReference type="ARBA" id="ARBA00022723"/>
    </source>
</evidence>
<keyword evidence="3 6" id="KW-0378">Hydrolase</keyword>
<keyword evidence="6" id="KW-0808">Transferase</keyword>
<dbReference type="GO" id="GO:0046872">
    <property type="term" value="F:metal ion binding"/>
    <property type="evidence" value="ECO:0007669"/>
    <property type="project" value="UniProtKB-KW"/>
</dbReference>
<dbReference type="InterPro" id="IPR024607">
    <property type="entry name" value="Sulfatase_CS"/>
</dbReference>
<dbReference type="Gene3D" id="3.40.720.10">
    <property type="entry name" value="Alkaline Phosphatase, subunit A"/>
    <property type="match status" value="1"/>
</dbReference>
<evidence type="ECO:0000256" key="3">
    <source>
        <dbReference type="ARBA" id="ARBA00022801"/>
    </source>
</evidence>
<reference evidence="6 7" key="1">
    <citation type="submission" date="2020-01" db="EMBL/GenBank/DDBJ databases">
        <title>Ponticoccus aerotolerans gen. nov., sp. nov., an anaerobic bacterium and proposal of Ponticoccusceae fam. nov., Ponticoccusles ord. nov. and Ponticoccuse classis nov. in the phylum Kiritimatiellaeota.</title>
        <authorList>
            <person name="Zhou L.Y."/>
            <person name="Du Z.J."/>
        </authorList>
    </citation>
    <scope>NUCLEOTIDE SEQUENCE [LARGE SCALE GENOMIC DNA]</scope>
    <source>
        <strain evidence="6 7">S-5007</strain>
    </source>
</reference>
<dbReference type="EMBL" id="CP047593">
    <property type="protein sequence ID" value="QHI68722.1"/>
    <property type="molecule type" value="Genomic_DNA"/>
</dbReference>
<keyword evidence="4" id="KW-0106">Calcium</keyword>
<evidence type="ECO:0000313" key="6">
    <source>
        <dbReference type="EMBL" id="QHI68722.1"/>
    </source>
</evidence>
<dbReference type="RefSeq" id="WP_160627322.1">
    <property type="nucleotide sequence ID" value="NZ_CP047593.1"/>
</dbReference>
<feature type="domain" description="Sulfatase N-terminal" evidence="5">
    <location>
        <begin position="8"/>
        <end position="319"/>
    </location>
</feature>
<dbReference type="Proteomes" id="UP000464954">
    <property type="component" value="Chromosome"/>
</dbReference>
<name>A0A6P1M3X2_9BACT</name>
<dbReference type="GO" id="GO:0004065">
    <property type="term" value="F:arylsulfatase activity"/>
    <property type="evidence" value="ECO:0007669"/>
    <property type="project" value="TreeGrafter"/>
</dbReference>
<dbReference type="PANTHER" id="PTHR42693:SF53">
    <property type="entry name" value="ENDO-4-O-SULFATASE"/>
    <property type="match status" value="1"/>
</dbReference>
<sequence>MDGTSRSPNVLLIYVDDVGYGEFGCQGNPQIPTPNIDSIAANGVRFTQGYVTDSLCCPSRAGLMLGRHGCRVGHETNPPWGPQWKEYGLPLSEKIMANYMKEAGYATGMVGKWHLGYKPEFWPMKRGFDEYYGNLENSRSYTTPEILDSLEENPQPRHVKQDGYFSTFAYGERARDFISRNKNNPWFLYLAFYNQHAPVDEAPPGYAEAFPEIKDPKRRIFAGMMKALDEEVGKTLKLLRELNMEEDTLIFLISDNGGPTPSNTSVNGPLRGIKITQFEGGLRVPYMMQWKGKIPAGRIYEKQVSTLDVLPTALTAVGVKMDPAWKLEGVDLIPYITGNNAGVPHETLCWRRGSYRTIRQGDWKLLFRKGHPVQLYNLKNDIGEKNNLAETFPERVQNLRLRWQEWDSQNVDPLWLSGKYE</sequence>
<dbReference type="InterPro" id="IPR017850">
    <property type="entry name" value="Alkaline_phosphatase_core_sf"/>
</dbReference>
<proteinExistence type="inferred from homology"/>
<evidence type="ECO:0000256" key="4">
    <source>
        <dbReference type="ARBA" id="ARBA00022837"/>
    </source>
</evidence>
<dbReference type="InterPro" id="IPR050738">
    <property type="entry name" value="Sulfatase"/>
</dbReference>
<evidence type="ECO:0000256" key="1">
    <source>
        <dbReference type="ARBA" id="ARBA00008779"/>
    </source>
</evidence>